<name>A0A8S1CJM2_9INSE</name>
<keyword evidence="7" id="KW-0333">Golgi apparatus</keyword>
<dbReference type="InterPro" id="IPR038757">
    <property type="entry name" value="BRAP"/>
</dbReference>
<sequence length="353" mass="40455">MSSRQEALEEYARAIDDLRTRAEGEGMTADQFEKILSESLDEVNKEMNPRVSLVKSLRKWIIRFSKLLLLCLALYAMVSCHTPTQKSLSRHIQSFIYPFMRVFRKITLPILHTYPELAEWHEEPCLIRNPLYGFRGPDCWPCENVRSVLTFTTSPENFADTYFHSGVPFVLKGHAALVNKDKIKDLYSENQKIINRSAPRISAEHMESTVYMIDDFVKIPEYNLTDVHPDAHLTWKVTRSEAARVLKKLFPLPPFMPPNTEAAIQRFIFIDGPTAPTYTIPLTDFANVWVSQAKGARLLALNSSPQCIGRCYGVSILLQEGDILFYNWQFWRSRSLPVSGATDTTITFVGSFY</sequence>
<reference evidence="9 10" key="1">
    <citation type="submission" date="2020-04" db="EMBL/GenBank/DDBJ databases">
        <authorList>
            <person name="Alioto T."/>
            <person name="Alioto T."/>
            <person name="Gomez Garrido J."/>
        </authorList>
    </citation>
    <scope>NUCLEOTIDE SEQUENCE [LARGE SCALE GENOMIC DNA]</scope>
</reference>
<evidence type="ECO:0000256" key="1">
    <source>
        <dbReference type="ARBA" id="ARBA00004323"/>
    </source>
</evidence>
<accession>A0A8S1CJM2</accession>
<organism evidence="9 10">
    <name type="scientific">Cloeon dipterum</name>
    <dbReference type="NCBI Taxonomy" id="197152"/>
    <lineage>
        <taxon>Eukaryota</taxon>
        <taxon>Metazoa</taxon>
        <taxon>Ecdysozoa</taxon>
        <taxon>Arthropoda</taxon>
        <taxon>Hexapoda</taxon>
        <taxon>Insecta</taxon>
        <taxon>Pterygota</taxon>
        <taxon>Palaeoptera</taxon>
        <taxon>Ephemeroptera</taxon>
        <taxon>Pisciforma</taxon>
        <taxon>Baetidae</taxon>
        <taxon>Cloeon</taxon>
    </lineage>
</organism>
<dbReference type="PANTHER" id="PTHR35259">
    <property type="entry name" value="BOMBESIN RECEPTOR-ACTIVATED PROTEIN C6ORF89"/>
    <property type="match status" value="1"/>
</dbReference>
<comment type="caution">
    <text evidence="9">The sequence shown here is derived from an EMBL/GenBank/DDBJ whole genome shotgun (WGS) entry which is preliminary data.</text>
</comment>
<evidence type="ECO:0000256" key="2">
    <source>
        <dbReference type="ARBA" id="ARBA00004496"/>
    </source>
</evidence>
<dbReference type="AlphaFoldDB" id="A0A8S1CJM2"/>
<protein>
    <recommendedName>
        <fullName evidence="11">Cupin-like domain-containing protein</fullName>
    </recommendedName>
</protein>
<evidence type="ECO:0000256" key="7">
    <source>
        <dbReference type="ARBA" id="ARBA00023034"/>
    </source>
</evidence>
<keyword evidence="10" id="KW-1185">Reference proteome</keyword>
<evidence type="ECO:0000256" key="6">
    <source>
        <dbReference type="ARBA" id="ARBA00022989"/>
    </source>
</evidence>
<dbReference type="EMBL" id="CADEPI010000042">
    <property type="protein sequence ID" value="CAB3369037.1"/>
    <property type="molecule type" value="Genomic_DNA"/>
</dbReference>
<dbReference type="GO" id="GO:0000139">
    <property type="term" value="C:Golgi membrane"/>
    <property type="evidence" value="ECO:0007669"/>
    <property type="project" value="UniProtKB-SubCell"/>
</dbReference>
<comment type="subcellular location">
    <subcellularLocation>
        <location evidence="2">Cytoplasm</location>
    </subcellularLocation>
    <subcellularLocation>
        <location evidence="1">Golgi apparatus membrane</location>
        <topology evidence="1">Single-pass type II membrane protein</topology>
    </subcellularLocation>
</comment>
<dbReference type="OrthoDB" id="10036464at2759"/>
<evidence type="ECO:0000313" key="10">
    <source>
        <dbReference type="Proteomes" id="UP000494165"/>
    </source>
</evidence>
<proteinExistence type="predicted"/>
<evidence type="ECO:0000313" key="9">
    <source>
        <dbReference type="EMBL" id="CAB3369037.1"/>
    </source>
</evidence>
<keyword evidence="8" id="KW-0472">Membrane</keyword>
<evidence type="ECO:0000256" key="3">
    <source>
        <dbReference type="ARBA" id="ARBA00022490"/>
    </source>
</evidence>
<evidence type="ECO:0000256" key="5">
    <source>
        <dbReference type="ARBA" id="ARBA00022968"/>
    </source>
</evidence>
<evidence type="ECO:0000256" key="8">
    <source>
        <dbReference type="ARBA" id="ARBA00023136"/>
    </source>
</evidence>
<keyword evidence="6" id="KW-1133">Transmembrane helix</keyword>
<keyword evidence="5" id="KW-0735">Signal-anchor</keyword>
<keyword evidence="3" id="KW-0963">Cytoplasm</keyword>
<evidence type="ECO:0000256" key="4">
    <source>
        <dbReference type="ARBA" id="ARBA00022692"/>
    </source>
</evidence>
<dbReference type="Proteomes" id="UP000494165">
    <property type="component" value="Unassembled WGS sequence"/>
</dbReference>
<dbReference type="PANTHER" id="PTHR35259:SF1">
    <property type="entry name" value="BOMBESIN RECEPTOR-ACTIVATED PROTEIN C6ORF89"/>
    <property type="match status" value="1"/>
</dbReference>
<keyword evidence="4" id="KW-0812">Transmembrane</keyword>
<evidence type="ECO:0008006" key="11">
    <source>
        <dbReference type="Google" id="ProtNLM"/>
    </source>
</evidence>
<gene>
    <name evidence="9" type="ORF">CLODIP_2_CD02540</name>
</gene>